<dbReference type="Gene3D" id="1.10.540.10">
    <property type="entry name" value="Acyl-CoA dehydrogenase/oxidase, N-terminal domain"/>
    <property type="match status" value="1"/>
</dbReference>
<dbReference type="InterPro" id="IPR013786">
    <property type="entry name" value="AcylCoA_DH/ox_N"/>
</dbReference>
<evidence type="ECO:0000313" key="6">
    <source>
        <dbReference type="Proteomes" id="UP000588098"/>
    </source>
</evidence>
<evidence type="ECO:0000313" key="5">
    <source>
        <dbReference type="EMBL" id="MBB5939671.1"/>
    </source>
</evidence>
<accession>A0A7W9QG57</accession>
<dbReference type="InterPro" id="IPR037069">
    <property type="entry name" value="AcylCoA_DH/ox_N_sf"/>
</dbReference>
<evidence type="ECO:0000259" key="3">
    <source>
        <dbReference type="Pfam" id="PF02771"/>
    </source>
</evidence>
<dbReference type="Proteomes" id="UP000588098">
    <property type="component" value="Unassembled WGS sequence"/>
</dbReference>
<dbReference type="GO" id="GO:0050660">
    <property type="term" value="F:flavin adenine dinucleotide binding"/>
    <property type="evidence" value="ECO:0007669"/>
    <property type="project" value="InterPro"/>
</dbReference>
<dbReference type="InterPro" id="IPR036250">
    <property type="entry name" value="AcylCo_DH-like_C"/>
</dbReference>
<reference evidence="5 6" key="1">
    <citation type="submission" date="2020-08" db="EMBL/GenBank/DDBJ databases">
        <title>Genomic Encyclopedia of Type Strains, Phase III (KMG-III): the genomes of soil and plant-associated and newly described type strains.</title>
        <authorList>
            <person name="Whitman W."/>
        </authorList>
    </citation>
    <scope>NUCLEOTIDE SEQUENCE [LARGE SCALE GENOMIC DNA]</scope>
    <source>
        <strain evidence="5 6">CECT 8305</strain>
    </source>
</reference>
<dbReference type="SUPFAM" id="SSF47203">
    <property type="entry name" value="Acyl-CoA dehydrogenase C-terminal domain-like"/>
    <property type="match status" value="1"/>
</dbReference>
<protein>
    <submittedName>
        <fullName evidence="5">Alkylation response protein AidB-like acyl-CoA dehydrogenase</fullName>
    </submittedName>
</protein>
<dbReference type="InterPro" id="IPR046373">
    <property type="entry name" value="Acyl-CoA_Oxase/DH_mid-dom_sf"/>
</dbReference>
<comment type="similarity">
    <text evidence="2">Belongs to the HpaH/HsaA monooxygenase family.</text>
</comment>
<organism evidence="5 6">
    <name type="scientific">Streptomyces zagrosensis</name>
    <dbReference type="NCBI Taxonomy" id="1042984"/>
    <lineage>
        <taxon>Bacteria</taxon>
        <taxon>Bacillati</taxon>
        <taxon>Actinomycetota</taxon>
        <taxon>Actinomycetes</taxon>
        <taxon>Kitasatosporales</taxon>
        <taxon>Streptomycetaceae</taxon>
        <taxon>Streptomyces</taxon>
    </lineage>
</organism>
<dbReference type="GO" id="GO:0005737">
    <property type="term" value="C:cytoplasm"/>
    <property type="evidence" value="ECO:0007669"/>
    <property type="project" value="TreeGrafter"/>
</dbReference>
<feature type="domain" description="Acyl-CoA dehydrogenase C-terminal" evidence="4">
    <location>
        <begin position="261"/>
        <end position="391"/>
    </location>
</feature>
<dbReference type="GO" id="GO:0033539">
    <property type="term" value="P:fatty acid beta-oxidation using acyl-CoA dehydrogenase"/>
    <property type="evidence" value="ECO:0007669"/>
    <property type="project" value="TreeGrafter"/>
</dbReference>
<dbReference type="RefSeq" id="WP_221477080.1">
    <property type="nucleotide sequence ID" value="NZ_JACHJL010000026.1"/>
</dbReference>
<dbReference type="PANTHER" id="PTHR48083">
    <property type="entry name" value="MEDIUM-CHAIN SPECIFIC ACYL-COA DEHYDROGENASE, MITOCHONDRIAL-RELATED"/>
    <property type="match status" value="1"/>
</dbReference>
<dbReference type="InterPro" id="IPR009100">
    <property type="entry name" value="AcylCoA_DH/oxidase_NM_dom_sf"/>
</dbReference>
<dbReference type="Pfam" id="PF02771">
    <property type="entry name" value="Acyl-CoA_dh_N"/>
    <property type="match status" value="1"/>
</dbReference>
<feature type="domain" description="Acyl-CoA dehydrogenase/oxidase N-terminal" evidence="3">
    <location>
        <begin position="45"/>
        <end position="126"/>
    </location>
</feature>
<evidence type="ECO:0000256" key="2">
    <source>
        <dbReference type="ARBA" id="ARBA00049661"/>
    </source>
</evidence>
<dbReference type="AlphaFoldDB" id="A0A7W9QG57"/>
<dbReference type="GO" id="GO:0003995">
    <property type="term" value="F:acyl-CoA dehydrogenase activity"/>
    <property type="evidence" value="ECO:0007669"/>
    <property type="project" value="TreeGrafter"/>
</dbReference>
<dbReference type="Gene3D" id="2.40.110.10">
    <property type="entry name" value="Butyryl-CoA Dehydrogenase, subunit A, domain 2"/>
    <property type="match status" value="1"/>
</dbReference>
<name>A0A7W9QG57_9ACTN</name>
<keyword evidence="1" id="KW-0560">Oxidoreductase</keyword>
<dbReference type="EMBL" id="JACHJL010000026">
    <property type="protein sequence ID" value="MBB5939671.1"/>
    <property type="molecule type" value="Genomic_DNA"/>
</dbReference>
<comment type="caution">
    <text evidence="5">The sequence shown here is derived from an EMBL/GenBank/DDBJ whole genome shotgun (WGS) entry which is preliminary data.</text>
</comment>
<dbReference type="GO" id="GO:0016712">
    <property type="term" value="F:oxidoreductase activity, acting on paired donors, with incorporation or reduction of molecular oxygen, reduced flavin or flavoprotein as one donor, and incorporation of one atom of oxygen"/>
    <property type="evidence" value="ECO:0007669"/>
    <property type="project" value="TreeGrafter"/>
</dbReference>
<dbReference type="InterPro" id="IPR013107">
    <property type="entry name" value="Acyl-CoA_DH_C"/>
</dbReference>
<gene>
    <name evidence="5" type="ORF">FHS42_006767</name>
</gene>
<proteinExistence type="inferred from homology"/>
<dbReference type="InterPro" id="IPR050741">
    <property type="entry name" value="Acyl-CoA_dehydrogenase"/>
</dbReference>
<dbReference type="Gene3D" id="1.20.140.10">
    <property type="entry name" value="Butyryl-CoA Dehydrogenase, subunit A, domain 3"/>
    <property type="match status" value="1"/>
</dbReference>
<evidence type="ECO:0000256" key="1">
    <source>
        <dbReference type="ARBA" id="ARBA00023002"/>
    </source>
</evidence>
<dbReference type="PIRSF" id="PIRSF016578">
    <property type="entry name" value="HsaA"/>
    <property type="match status" value="1"/>
</dbReference>
<sequence length="413" mass="43495">MTPDTGVTTMSISMDAPGTTDAARTLRADLVERAATLRPLLAGSADLTDREREVSVQSIGALAEAGLLSLLQPARYGGLQTDYRTLLEVSREVGRACGSTAWVTSLHNVNAWFVGLFPSQAQDDVWADTPDARLAGVITPLGTAHVVDGGYRVSGRWGPASGCASANWAVLGVTRPAAEGTSDAVGIVLAPMPELTVEDTWFVTGMRGTASNTLIGEDLFVPAHRFHSVPDAVEGRCATPFTDEALYRAPLVPAATLSLIGPQLGLAAAAVDLLVERAPRRALTMTSYASQAEAPTIQLAAAHAASLADSAQLHAYRAAADIEEASRAGVFPDYDARARMRMDAGMAAVHAREAVRIVCSAQGASSFGESNPLQRMWRDIETASRHAILNPEVATEIYGKSLFGIRGTVSVMV</sequence>
<dbReference type="SUPFAM" id="SSF56645">
    <property type="entry name" value="Acyl-CoA dehydrogenase NM domain-like"/>
    <property type="match status" value="1"/>
</dbReference>
<evidence type="ECO:0000259" key="4">
    <source>
        <dbReference type="Pfam" id="PF08028"/>
    </source>
</evidence>
<dbReference type="Pfam" id="PF08028">
    <property type="entry name" value="Acyl-CoA_dh_2"/>
    <property type="match status" value="1"/>
</dbReference>
<keyword evidence="6" id="KW-1185">Reference proteome</keyword>
<dbReference type="PANTHER" id="PTHR48083:SF19">
    <property type="entry name" value="FLAVIN-DEPENDENT MONOOXYGENASE, OXYGENASE SUBUNIT HSAA"/>
    <property type="match status" value="1"/>
</dbReference>